<dbReference type="NCBIfam" id="TIGR00116">
    <property type="entry name" value="tsf"/>
    <property type="match status" value="1"/>
</dbReference>
<dbReference type="PANTHER" id="PTHR11741">
    <property type="entry name" value="ELONGATION FACTOR TS"/>
    <property type="match status" value="1"/>
</dbReference>
<feature type="domain" description="Translation elongation factor EFTs/EF1B dimerisation" evidence="8">
    <location>
        <begin position="32"/>
        <end position="199"/>
    </location>
</feature>
<dbReference type="PROSITE" id="PS01126">
    <property type="entry name" value="EF_TS_1"/>
    <property type="match status" value="1"/>
</dbReference>
<dbReference type="InterPro" id="IPR001816">
    <property type="entry name" value="Transl_elong_EFTs/EF1B"/>
</dbReference>
<protein>
    <recommendedName>
        <fullName evidence="2 5">Elongation factor Ts</fullName>
        <shortName evidence="5">EF-Ts</shortName>
    </recommendedName>
</protein>
<dbReference type="Gene3D" id="1.10.286.20">
    <property type="match status" value="1"/>
</dbReference>
<dbReference type="SUPFAM" id="SSF46934">
    <property type="entry name" value="UBA-like"/>
    <property type="match status" value="1"/>
</dbReference>
<dbReference type="EMBL" id="MTSU01000003">
    <property type="protein sequence ID" value="ONF94048.1"/>
    <property type="molecule type" value="Genomic_DNA"/>
</dbReference>
<dbReference type="PROSITE" id="PS01127">
    <property type="entry name" value="EF_TS_2"/>
    <property type="match status" value="1"/>
</dbReference>
<evidence type="ECO:0000313" key="10">
    <source>
        <dbReference type="Proteomes" id="UP000189337"/>
    </source>
</evidence>
<dbReference type="GO" id="GO:0005737">
    <property type="term" value="C:cytoplasm"/>
    <property type="evidence" value="ECO:0007669"/>
    <property type="project" value="UniProtKB-SubCell"/>
</dbReference>
<dbReference type="Gene3D" id="1.10.8.10">
    <property type="entry name" value="DNA helicase RuvA subunit, C-terminal domain"/>
    <property type="match status" value="1"/>
</dbReference>
<comment type="function">
    <text evidence="5 6">Associates with the EF-Tu.GDP complex and induces the exchange of GDP to GTP. It remains bound to the aminoacyl-tRNA.EF-Tu.GTP complex up to the GTP hydrolysis stage on the ribosome.</text>
</comment>
<dbReference type="AlphaFoldDB" id="A0AB73LNZ7"/>
<dbReference type="InterPro" id="IPR036402">
    <property type="entry name" value="EF-Ts_dimer_sf"/>
</dbReference>
<evidence type="ECO:0000259" key="8">
    <source>
        <dbReference type="Pfam" id="PF00889"/>
    </source>
</evidence>
<evidence type="ECO:0000256" key="7">
    <source>
        <dbReference type="RuleBase" id="RU000643"/>
    </source>
</evidence>
<dbReference type="CDD" id="cd14275">
    <property type="entry name" value="UBA_EF-Ts"/>
    <property type="match status" value="1"/>
</dbReference>
<evidence type="ECO:0000313" key="9">
    <source>
        <dbReference type="EMBL" id="ONF94048.1"/>
    </source>
</evidence>
<keyword evidence="3 5" id="KW-0251">Elongation factor</keyword>
<organism evidence="9 10">
    <name type="scientific">Leptospira santarosai</name>
    <dbReference type="NCBI Taxonomy" id="28183"/>
    <lineage>
        <taxon>Bacteria</taxon>
        <taxon>Pseudomonadati</taxon>
        <taxon>Spirochaetota</taxon>
        <taxon>Spirochaetia</taxon>
        <taxon>Leptospirales</taxon>
        <taxon>Leptospiraceae</taxon>
        <taxon>Leptospira</taxon>
    </lineage>
</organism>
<name>A0AB73LNZ7_9LEPT</name>
<dbReference type="InterPro" id="IPR009060">
    <property type="entry name" value="UBA-like_sf"/>
</dbReference>
<sequence>MAMAAVTTDLIRELRERTSAGMMDCKKALEENNADIEKAITWLREKGIAKAAKKAGRETKEGRIVSYIHGNGKIGVLVELNSETDFVSKNEEFEVLGKEICMQIAAMNPLYLNEESVPVADLEREKGIIKAQLEEEGKKAEQIEKILPGEIKKYVSEVCLVNQAFFKDDSKTIDDLVKEAISKFGENITIARFVRFQVGGL</sequence>
<comment type="similarity">
    <text evidence="1 5 6">Belongs to the EF-Ts family.</text>
</comment>
<dbReference type="PANTHER" id="PTHR11741:SF0">
    <property type="entry name" value="ELONGATION FACTOR TS, MITOCHONDRIAL"/>
    <property type="match status" value="1"/>
</dbReference>
<keyword evidence="4 5" id="KW-0648">Protein biosynthesis</keyword>
<evidence type="ECO:0000256" key="6">
    <source>
        <dbReference type="RuleBase" id="RU000642"/>
    </source>
</evidence>
<dbReference type="FunFam" id="1.10.8.10:FF:000001">
    <property type="entry name" value="Elongation factor Ts"/>
    <property type="match status" value="1"/>
</dbReference>
<comment type="subcellular location">
    <subcellularLocation>
        <location evidence="5 7">Cytoplasm</location>
    </subcellularLocation>
</comment>
<dbReference type="Gene3D" id="3.30.479.20">
    <property type="entry name" value="Elongation factor Ts, dimerisation domain"/>
    <property type="match status" value="1"/>
</dbReference>
<gene>
    <name evidence="5" type="primary">tsf</name>
    <name evidence="9" type="ORF">BWD14_05330</name>
</gene>
<evidence type="ECO:0000256" key="1">
    <source>
        <dbReference type="ARBA" id="ARBA00005532"/>
    </source>
</evidence>
<evidence type="ECO:0000256" key="3">
    <source>
        <dbReference type="ARBA" id="ARBA00022768"/>
    </source>
</evidence>
<evidence type="ECO:0000256" key="2">
    <source>
        <dbReference type="ARBA" id="ARBA00016956"/>
    </source>
</evidence>
<feature type="region of interest" description="Involved in Mg(2+) ion dislocation from EF-Tu" evidence="5">
    <location>
        <begin position="84"/>
        <end position="87"/>
    </location>
</feature>
<dbReference type="SUPFAM" id="SSF54713">
    <property type="entry name" value="Elongation factor Ts (EF-Ts), dimerisation domain"/>
    <property type="match status" value="1"/>
</dbReference>
<reference evidence="9 10" key="1">
    <citation type="submission" date="2017-01" db="EMBL/GenBank/DDBJ databases">
        <title>Comparative genomic analysis of Brazilian Leptospira santarosai.</title>
        <authorList>
            <person name="Moreno L.Z."/>
            <person name="Miraglia F."/>
            <person name="Kremer F.S."/>
            <person name="Eslabao M.R."/>
            <person name="Lilenbaum W."/>
            <person name="Dellagostin O.A."/>
            <person name="Moreno A.M."/>
        </authorList>
    </citation>
    <scope>NUCLEOTIDE SEQUENCE [LARGE SCALE GENOMIC DNA]</scope>
    <source>
        <strain evidence="9 10">M52/8-19</strain>
    </source>
</reference>
<accession>A0AB73LNZ7</accession>
<proteinExistence type="inferred from homology"/>
<dbReference type="Proteomes" id="UP000189337">
    <property type="component" value="Unassembled WGS sequence"/>
</dbReference>
<keyword evidence="5" id="KW-0963">Cytoplasm</keyword>
<dbReference type="Pfam" id="PF00889">
    <property type="entry name" value="EF_TS"/>
    <property type="match status" value="1"/>
</dbReference>
<dbReference type="GO" id="GO:0003746">
    <property type="term" value="F:translation elongation factor activity"/>
    <property type="evidence" value="ECO:0007669"/>
    <property type="project" value="UniProtKB-UniRule"/>
</dbReference>
<comment type="caution">
    <text evidence="9">The sequence shown here is derived from an EMBL/GenBank/DDBJ whole genome shotgun (WGS) entry which is preliminary data.</text>
</comment>
<dbReference type="InterPro" id="IPR014039">
    <property type="entry name" value="Transl_elong_EFTs/EF1B_dimer"/>
</dbReference>
<evidence type="ECO:0000256" key="5">
    <source>
        <dbReference type="HAMAP-Rule" id="MF_00050"/>
    </source>
</evidence>
<dbReference type="InterPro" id="IPR018101">
    <property type="entry name" value="Transl_elong_Ts_CS"/>
</dbReference>
<dbReference type="HAMAP" id="MF_00050">
    <property type="entry name" value="EF_Ts"/>
    <property type="match status" value="1"/>
</dbReference>
<evidence type="ECO:0000256" key="4">
    <source>
        <dbReference type="ARBA" id="ARBA00022917"/>
    </source>
</evidence>